<dbReference type="AlphaFoldDB" id="M3DNB0"/>
<protein>
    <submittedName>
        <fullName evidence="2">Uncharacterized protein</fullName>
    </submittedName>
</protein>
<evidence type="ECO:0000256" key="1">
    <source>
        <dbReference type="SAM" id="MobiDB-lite"/>
    </source>
</evidence>
<name>M3DNB0_9ACTN</name>
<sequence length="77" mass="8152">MLTAVAASAVPFDVSTAPAAADPEYPSSDRLEKPVIVPPAFHCHGRLLREAEPDRTNGRSPWARMGSSAQGGARRPV</sequence>
<gene>
    <name evidence="2" type="ORF">SBD_1149</name>
</gene>
<dbReference type="EMBL" id="KB405056">
    <property type="protein sequence ID" value="EMF58477.1"/>
    <property type="molecule type" value="Genomic_DNA"/>
</dbReference>
<evidence type="ECO:0000313" key="2">
    <source>
        <dbReference type="EMBL" id="EMF58477.1"/>
    </source>
</evidence>
<reference evidence="3" key="1">
    <citation type="journal article" date="2013" name="Genome Announc.">
        <title>Draft Genome Sequence of Streptomyces bottropensis ATCC 25435, a Bottromycin-Producing Actinomycete.</title>
        <authorList>
            <person name="Zhang H."/>
            <person name="Zhou W."/>
            <person name="Zhuang Y."/>
            <person name="Liang X."/>
            <person name="Liu T."/>
        </authorList>
    </citation>
    <scope>NUCLEOTIDE SEQUENCE [LARGE SCALE GENOMIC DNA]</scope>
    <source>
        <strain evidence="3">ATCC 25435</strain>
    </source>
</reference>
<organism evidence="2 3">
    <name type="scientific">Streptomyces bottropensis ATCC 25435</name>
    <dbReference type="NCBI Taxonomy" id="1054862"/>
    <lineage>
        <taxon>Bacteria</taxon>
        <taxon>Bacillati</taxon>
        <taxon>Actinomycetota</taxon>
        <taxon>Actinomycetes</taxon>
        <taxon>Kitasatosporales</taxon>
        <taxon>Streptomycetaceae</taxon>
        <taxon>Streptomyces</taxon>
    </lineage>
</organism>
<accession>M3DNB0</accession>
<evidence type="ECO:0000313" key="3">
    <source>
        <dbReference type="Proteomes" id="UP000030760"/>
    </source>
</evidence>
<proteinExistence type="predicted"/>
<dbReference type="Proteomes" id="UP000030760">
    <property type="component" value="Unassembled WGS sequence"/>
</dbReference>
<feature type="region of interest" description="Disordered" evidence="1">
    <location>
        <begin position="49"/>
        <end position="77"/>
    </location>
</feature>